<protein>
    <submittedName>
        <fullName evidence="2">Uncharacterized protein</fullName>
    </submittedName>
</protein>
<evidence type="ECO:0000256" key="1">
    <source>
        <dbReference type="SAM" id="MobiDB-lite"/>
    </source>
</evidence>
<feature type="region of interest" description="Disordered" evidence="1">
    <location>
        <begin position="1"/>
        <end position="20"/>
    </location>
</feature>
<dbReference type="EMBL" id="LNIX01000016">
    <property type="protein sequence ID" value="OXA45891.1"/>
    <property type="molecule type" value="Genomic_DNA"/>
</dbReference>
<dbReference type="AlphaFoldDB" id="A0A226DMQ2"/>
<name>A0A226DMQ2_FOLCA</name>
<sequence length="161" mass="17755">MDRKSAPGQTYGYRKLSNSSRLSYPLPPSAVFRCRPTTPWIIPEDFKELQIGSFSQEFHEGGAIPPQQAAIIASISSGNSGSSSDDNNSLDLNVLYMGDNIPEEGNRGQIGTTIIIDDDTARETFKSEKSAEYGRLSVSKSGRKMRISKPRVLPMSDNFLY</sequence>
<proteinExistence type="predicted"/>
<organism evidence="2 3">
    <name type="scientific">Folsomia candida</name>
    <name type="common">Springtail</name>
    <dbReference type="NCBI Taxonomy" id="158441"/>
    <lineage>
        <taxon>Eukaryota</taxon>
        <taxon>Metazoa</taxon>
        <taxon>Ecdysozoa</taxon>
        <taxon>Arthropoda</taxon>
        <taxon>Hexapoda</taxon>
        <taxon>Collembola</taxon>
        <taxon>Entomobryomorpha</taxon>
        <taxon>Isotomoidea</taxon>
        <taxon>Isotomidae</taxon>
        <taxon>Proisotominae</taxon>
        <taxon>Folsomia</taxon>
    </lineage>
</organism>
<evidence type="ECO:0000313" key="3">
    <source>
        <dbReference type="Proteomes" id="UP000198287"/>
    </source>
</evidence>
<comment type="caution">
    <text evidence="2">The sequence shown here is derived from an EMBL/GenBank/DDBJ whole genome shotgun (WGS) entry which is preliminary data.</text>
</comment>
<accession>A0A226DMQ2</accession>
<keyword evidence="3" id="KW-1185">Reference proteome</keyword>
<reference evidence="2 3" key="1">
    <citation type="submission" date="2015-12" db="EMBL/GenBank/DDBJ databases">
        <title>The genome of Folsomia candida.</title>
        <authorList>
            <person name="Faddeeva A."/>
            <person name="Derks M.F."/>
            <person name="Anvar Y."/>
            <person name="Smit S."/>
            <person name="Van Straalen N."/>
            <person name="Roelofs D."/>
        </authorList>
    </citation>
    <scope>NUCLEOTIDE SEQUENCE [LARGE SCALE GENOMIC DNA]</scope>
    <source>
        <strain evidence="2 3">VU population</strain>
        <tissue evidence="2">Whole body</tissue>
    </source>
</reference>
<dbReference type="Proteomes" id="UP000198287">
    <property type="component" value="Unassembled WGS sequence"/>
</dbReference>
<gene>
    <name evidence="2" type="ORF">Fcan01_19388</name>
</gene>
<evidence type="ECO:0000313" key="2">
    <source>
        <dbReference type="EMBL" id="OXA45891.1"/>
    </source>
</evidence>